<keyword evidence="4" id="KW-1185">Reference proteome</keyword>
<name>A0A0K2LCF5_9LACO</name>
<dbReference type="RefSeq" id="WP_041501585.1">
    <property type="nucleotide sequence ID" value="NZ_BJDV01000013.1"/>
</dbReference>
<dbReference type="EMBL" id="CP012559">
    <property type="protein sequence ID" value="ALB28863.1"/>
    <property type="molecule type" value="Genomic_DNA"/>
</dbReference>
<gene>
    <name evidence="3" type="ORF">JP39_05530</name>
</gene>
<dbReference type="PIRSF" id="PIRSF037262">
    <property type="entry name" value="UCP037262"/>
    <property type="match status" value="1"/>
</dbReference>
<evidence type="ECO:0000259" key="2">
    <source>
        <dbReference type="Pfam" id="PF06855"/>
    </source>
</evidence>
<evidence type="ECO:0000313" key="4">
    <source>
        <dbReference type="Proteomes" id="UP000061546"/>
    </source>
</evidence>
<proteinExistence type="inferred from homology"/>
<reference evidence="3 4" key="1">
    <citation type="submission" date="2015-08" db="EMBL/GenBank/DDBJ databases">
        <title>Genomic sequence of Lactobacillus heilongjiangensis DSM 28069, isolated from Chinese traditional pickle.</title>
        <authorList>
            <person name="Jiang X."/>
            <person name="Zheng B."/>
            <person name="Cheng H."/>
        </authorList>
    </citation>
    <scope>NUCLEOTIDE SEQUENCE [LARGE SCALE GENOMIC DNA]</scope>
    <source>
        <strain evidence="3 4">DSM 28069</strain>
    </source>
</reference>
<dbReference type="Proteomes" id="UP000061546">
    <property type="component" value="Chromosome"/>
</dbReference>
<protein>
    <recommendedName>
        <fullName evidence="1">UPF0346 protein JP39_05530</fullName>
    </recommendedName>
</protein>
<dbReference type="SUPFAM" id="SSF140652">
    <property type="entry name" value="YozE-like"/>
    <property type="match status" value="1"/>
</dbReference>
<dbReference type="InterPro" id="IPR023089">
    <property type="entry name" value="YozE_SAM-like"/>
</dbReference>
<organism evidence="3 4">
    <name type="scientific">Companilactobacillus heilongjiangensis</name>
    <dbReference type="NCBI Taxonomy" id="1074467"/>
    <lineage>
        <taxon>Bacteria</taxon>
        <taxon>Bacillati</taxon>
        <taxon>Bacillota</taxon>
        <taxon>Bacilli</taxon>
        <taxon>Lactobacillales</taxon>
        <taxon>Lactobacillaceae</taxon>
        <taxon>Companilactobacillus</taxon>
    </lineage>
</organism>
<feature type="domain" description="YozE SAM-like" evidence="2">
    <location>
        <begin position="4"/>
        <end position="70"/>
    </location>
</feature>
<dbReference type="AlphaFoldDB" id="A0A0K2LCF5"/>
<dbReference type="InterPro" id="IPR036806">
    <property type="entry name" value="YozE_SAM-like_sf"/>
</dbReference>
<dbReference type="Gene3D" id="1.10.150.260">
    <property type="entry name" value="YozE SAM-like"/>
    <property type="match status" value="1"/>
</dbReference>
<dbReference type="HAMAP" id="MF_01538">
    <property type="entry name" value="UPF0346"/>
    <property type="match status" value="1"/>
</dbReference>
<dbReference type="STRING" id="1074467.JP39_05530"/>
<dbReference type="Pfam" id="PF06855">
    <property type="entry name" value="YozE_SAM_like"/>
    <property type="match status" value="1"/>
</dbReference>
<accession>A0A0K2LCF5</accession>
<dbReference type="InterPro" id="IPR010673">
    <property type="entry name" value="UPF0346"/>
</dbReference>
<comment type="similarity">
    <text evidence="1">Belongs to the UPF0346 family.</text>
</comment>
<dbReference type="NCBIfam" id="NF010193">
    <property type="entry name" value="PRK13672.1"/>
    <property type="match status" value="1"/>
</dbReference>
<dbReference type="KEGG" id="lhi:JP39_05530"/>
<dbReference type="OrthoDB" id="2242851at2"/>
<evidence type="ECO:0000256" key="1">
    <source>
        <dbReference type="HAMAP-Rule" id="MF_01538"/>
    </source>
</evidence>
<evidence type="ECO:0000313" key="3">
    <source>
        <dbReference type="EMBL" id="ALB28863.1"/>
    </source>
</evidence>
<sequence length="74" mass="8880">MRRSFYEFLMTLRNADSVEPEAEFAMNAFRDTSFPKQEQNYQKLSEYLELNAGYLPSMTIFDEAFQKYQETDKK</sequence>